<dbReference type="Gene3D" id="3.40.50.2000">
    <property type="entry name" value="Glycogen Phosphorylase B"/>
    <property type="match status" value="2"/>
</dbReference>
<accession>A0A0A8WWM1</accession>
<evidence type="ECO:0000259" key="2">
    <source>
        <dbReference type="Pfam" id="PF13439"/>
    </source>
</evidence>
<dbReference type="STRING" id="1321606.SAMD00020551_0127"/>
<dbReference type="PANTHER" id="PTHR45947">
    <property type="entry name" value="SULFOQUINOVOSYL TRANSFERASE SQD2"/>
    <property type="match status" value="1"/>
</dbReference>
<comment type="caution">
    <text evidence="3">The sequence shown here is derived from an EMBL/GenBank/DDBJ whole genome shotgun (WGS) entry which is preliminary data.</text>
</comment>
<feature type="domain" description="Glycosyltransferase subfamily 4-like N-terminal" evidence="2">
    <location>
        <begin position="67"/>
        <end position="186"/>
    </location>
</feature>
<dbReference type="EMBL" id="BASE01000004">
    <property type="protein sequence ID" value="GAM12008.1"/>
    <property type="molecule type" value="Genomic_DNA"/>
</dbReference>
<keyword evidence="3" id="KW-0808">Transferase</keyword>
<dbReference type="OrthoDB" id="73743at2"/>
<dbReference type="AlphaFoldDB" id="A0A0A8WWM1"/>
<dbReference type="PANTHER" id="PTHR45947:SF14">
    <property type="entry name" value="SLL1723 PROTEIN"/>
    <property type="match status" value="1"/>
</dbReference>
<reference evidence="3 4" key="1">
    <citation type="submission" date="2013-06" db="EMBL/GenBank/DDBJ databases">
        <title>Whole genome shotgun sequence of Bacillus selenatarsenatis SF-1.</title>
        <authorList>
            <person name="Kuroda M."/>
            <person name="Sei K."/>
            <person name="Yamashita M."/>
            <person name="Ike M."/>
        </authorList>
    </citation>
    <scope>NUCLEOTIDE SEQUENCE [LARGE SCALE GENOMIC DNA]</scope>
    <source>
        <strain evidence="3 4">SF-1</strain>
    </source>
</reference>
<sequence>MKDPNNIIIYRDSLLPRSETFVINQALSLQSFNPYFLGYKKVQGGIDLPEEKTCLYSQKISSRNNPDEILWKKLGTNPKFNRFIRDVNPDLIHAHFGPDGLIAQPYAKRHNKPLLVTFHGYDVTVKDEYLLKQSYNIRQYAKNQHMLKNDPNASFVAVSSFIRKKLIDKGFPEERIFTHYIGVDLQKLQISQSVKRENAVLFVGRLIENKGCEFLLEAFKKISAHSPETELWIVGDGPEKKQLEEKARAISTKITFFGVKPYEEVIRLMNRAKIFSVPSVEIDTGASEGLGMVFVEAHAMGLPVVSFKTGGIPEAVINNETGLLVNQRDVKGLADSLLTLLQNPALIEKMSLNALDHARKNFDIERQTHKLEDIYRSVIKQDTTKN</sequence>
<evidence type="ECO:0000259" key="1">
    <source>
        <dbReference type="Pfam" id="PF00534"/>
    </source>
</evidence>
<dbReference type="EC" id="2.4.1.-" evidence="3"/>
<protein>
    <submittedName>
        <fullName evidence="3">Glycosyltransferase</fullName>
        <ecNumber evidence="3">2.4.1.-</ecNumber>
    </submittedName>
</protein>
<dbReference type="Pfam" id="PF00534">
    <property type="entry name" value="Glycos_transf_1"/>
    <property type="match status" value="1"/>
</dbReference>
<keyword evidence="4" id="KW-1185">Reference proteome</keyword>
<dbReference type="InterPro" id="IPR050194">
    <property type="entry name" value="Glycosyltransferase_grp1"/>
</dbReference>
<keyword evidence="3" id="KW-0328">Glycosyltransferase</keyword>
<proteinExistence type="predicted"/>
<evidence type="ECO:0000313" key="3">
    <source>
        <dbReference type="EMBL" id="GAM12008.1"/>
    </source>
</evidence>
<organism evidence="3 4">
    <name type="scientific">Mesobacillus selenatarsenatis (strain DSM 18680 / JCM 14380 / FERM P-15431 / SF-1)</name>
    <dbReference type="NCBI Taxonomy" id="1321606"/>
    <lineage>
        <taxon>Bacteria</taxon>
        <taxon>Bacillati</taxon>
        <taxon>Bacillota</taxon>
        <taxon>Bacilli</taxon>
        <taxon>Bacillales</taxon>
        <taxon>Bacillaceae</taxon>
        <taxon>Mesobacillus</taxon>
    </lineage>
</organism>
<dbReference type="GO" id="GO:0016757">
    <property type="term" value="F:glycosyltransferase activity"/>
    <property type="evidence" value="ECO:0007669"/>
    <property type="project" value="UniProtKB-KW"/>
</dbReference>
<name>A0A0A8WWM1_MESS1</name>
<gene>
    <name evidence="3" type="ORF">SAMD00020551_0127</name>
</gene>
<dbReference type="Pfam" id="PF13439">
    <property type="entry name" value="Glyco_transf_4"/>
    <property type="match status" value="1"/>
</dbReference>
<evidence type="ECO:0000313" key="4">
    <source>
        <dbReference type="Proteomes" id="UP000031014"/>
    </source>
</evidence>
<dbReference type="SUPFAM" id="SSF53756">
    <property type="entry name" value="UDP-Glycosyltransferase/glycogen phosphorylase"/>
    <property type="match status" value="1"/>
</dbReference>
<dbReference type="InterPro" id="IPR001296">
    <property type="entry name" value="Glyco_trans_1"/>
</dbReference>
<feature type="domain" description="Glycosyl transferase family 1" evidence="1">
    <location>
        <begin position="190"/>
        <end position="354"/>
    </location>
</feature>
<dbReference type="RefSeq" id="WP_052442019.1">
    <property type="nucleotide sequence ID" value="NZ_BASE01000004.1"/>
</dbReference>
<dbReference type="InterPro" id="IPR028098">
    <property type="entry name" value="Glyco_trans_4-like_N"/>
</dbReference>
<dbReference type="Proteomes" id="UP000031014">
    <property type="component" value="Unassembled WGS sequence"/>
</dbReference>